<dbReference type="InterPro" id="IPR018713">
    <property type="entry name" value="MPAB/Lcp_cat_dom"/>
</dbReference>
<dbReference type="GeneID" id="89972269"/>
<evidence type="ECO:0000256" key="2">
    <source>
        <dbReference type="SAM" id="Phobius"/>
    </source>
</evidence>
<evidence type="ECO:0000313" key="4">
    <source>
        <dbReference type="EMBL" id="KAK5049971.1"/>
    </source>
</evidence>
<evidence type="ECO:0000256" key="1">
    <source>
        <dbReference type="SAM" id="MobiDB-lite"/>
    </source>
</evidence>
<feature type="domain" description="ER-bound oxygenase mpaB/mpaB'/Rubber oxygenase catalytic" evidence="3">
    <location>
        <begin position="137"/>
        <end position="361"/>
    </location>
</feature>
<dbReference type="PANTHER" id="PTHR37539:SF1">
    <property type="entry name" value="ER-BOUND OXYGENASE MPAB_MPAB'_RUBBER OXYGENASE CATALYTIC DOMAIN-CONTAINING PROTEIN"/>
    <property type="match status" value="1"/>
</dbReference>
<dbReference type="GO" id="GO:0016491">
    <property type="term" value="F:oxidoreductase activity"/>
    <property type="evidence" value="ECO:0007669"/>
    <property type="project" value="InterPro"/>
</dbReference>
<keyword evidence="5" id="KW-1185">Reference proteome</keyword>
<comment type="caution">
    <text evidence="4">The sequence shown here is derived from an EMBL/GenBank/DDBJ whole genome shotgun (WGS) entry which is preliminary data.</text>
</comment>
<name>A0AAV9N8S0_9EURO</name>
<proteinExistence type="predicted"/>
<dbReference type="EMBL" id="JAVRRD010000018">
    <property type="protein sequence ID" value="KAK5049971.1"/>
    <property type="molecule type" value="Genomic_DNA"/>
</dbReference>
<gene>
    <name evidence="4" type="ORF">LTR84_004090</name>
</gene>
<reference evidence="4 5" key="1">
    <citation type="submission" date="2023-08" db="EMBL/GenBank/DDBJ databases">
        <title>Black Yeasts Isolated from many extreme environments.</title>
        <authorList>
            <person name="Coleine C."/>
            <person name="Stajich J.E."/>
            <person name="Selbmann L."/>
        </authorList>
    </citation>
    <scope>NUCLEOTIDE SEQUENCE [LARGE SCALE GENOMIC DNA]</scope>
    <source>
        <strain evidence="4 5">CCFEE 5792</strain>
    </source>
</reference>
<evidence type="ECO:0000313" key="5">
    <source>
        <dbReference type="Proteomes" id="UP001358417"/>
    </source>
</evidence>
<dbReference type="AlphaFoldDB" id="A0AAV9N8S0"/>
<evidence type="ECO:0000259" key="3">
    <source>
        <dbReference type="Pfam" id="PF09995"/>
    </source>
</evidence>
<keyword evidence="2" id="KW-1133">Transmembrane helix</keyword>
<dbReference type="Pfam" id="PF09995">
    <property type="entry name" value="MPAB_Lcp_cat"/>
    <property type="match status" value="1"/>
</dbReference>
<feature type="region of interest" description="Disordered" evidence="1">
    <location>
        <begin position="65"/>
        <end position="91"/>
    </location>
</feature>
<protein>
    <recommendedName>
        <fullName evidence="3">ER-bound oxygenase mpaB/mpaB'/Rubber oxygenase catalytic domain-containing protein</fullName>
    </recommendedName>
</protein>
<dbReference type="RefSeq" id="XP_064704781.1">
    <property type="nucleotide sequence ID" value="XM_064847669.1"/>
</dbReference>
<keyword evidence="2" id="KW-0812">Transmembrane</keyword>
<dbReference type="Proteomes" id="UP001358417">
    <property type="component" value="Unassembled WGS sequence"/>
</dbReference>
<feature type="transmembrane region" description="Helical" evidence="2">
    <location>
        <begin position="455"/>
        <end position="473"/>
    </location>
</feature>
<accession>A0AAV9N8S0</accession>
<dbReference type="PANTHER" id="PTHR37539">
    <property type="entry name" value="SECRETED PROTEIN-RELATED"/>
    <property type="match status" value="1"/>
</dbReference>
<keyword evidence="2" id="KW-0472">Membrane</keyword>
<sequence length="493" mass="56086">MPLFASTQRKGDLKDAWGYQFRWTENHQTAEQYNHLKYSCDTLAEECSIILNGWPSSEEKYRSYGKQEVALGESPSKPDEKKSASPSNPPKRDLYRLFQDHHKEDAKLQQLWDEVNTIPQWVDWDQIGRGQDVLYRYGGATFTGLTYQSLVGGTAGSRVAEVLSRTGGFAIHTVLRRLLETTLYILECTDNVESIKPGGKGFASCLRVRFLHATVRQRILQLTSKHPSYYSVEKNGVPVNDLDCIGTIAGFSSTIIWQSLPRQGIYLRQQEIEDYIALWRLVAHYMGTPTEHFSTPAKARAIMESIFLYEYKPSPTSQTHAQNIILALENTPPAHASRPYLEASARWLNGNRLSNALGLGRPGLYYSFLTVCQCLMFMTVYYTCRAIPLLDRAQIKASRSAVWAALKTSEYDLDSRFAFDLKYLPKLEGQRKTEYMSPSERRQADVFWTADRKSLFILAILGLASVVGPWLSWKVVYWASRMTSPAIFFLNGN</sequence>
<feature type="transmembrane region" description="Helical" evidence="2">
    <location>
        <begin position="364"/>
        <end position="384"/>
    </location>
</feature>
<organism evidence="4 5">
    <name type="scientific">Exophiala bonariae</name>
    <dbReference type="NCBI Taxonomy" id="1690606"/>
    <lineage>
        <taxon>Eukaryota</taxon>
        <taxon>Fungi</taxon>
        <taxon>Dikarya</taxon>
        <taxon>Ascomycota</taxon>
        <taxon>Pezizomycotina</taxon>
        <taxon>Eurotiomycetes</taxon>
        <taxon>Chaetothyriomycetidae</taxon>
        <taxon>Chaetothyriales</taxon>
        <taxon>Herpotrichiellaceae</taxon>
        <taxon>Exophiala</taxon>
    </lineage>
</organism>
<dbReference type="InterPro" id="IPR037473">
    <property type="entry name" value="Lcp-like"/>
</dbReference>